<feature type="transmembrane region" description="Helical" evidence="6">
    <location>
        <begin position="95"/>
        <end position="114"/>
    </location>
</feature>
<dbReference type="STRING" id="1452487.AVW16_09290"/>
<dbReference type="PANTHER" id="PTHR32322:SF2">
    <property type="entry name" value="EAMA DOMAIN-CONTAINING PROTEIN"/>
    <property type="match status" value="1"/>
</dbReference>
<feature type="transmembrane region" description="Helical" evidence="6">
    <location>
        <begin position="266"/>
        <end position="287"/>
    </location>
</feature>
<evidence type="ECO:0000313" key="9">
    <source>
        <dbReference type="Proteomes" id="UP000076625"/>
    </source>
</evidence>
<name>A0A165FGF5_9NEIS</name>
<dbReference type="SUPFAM" id="SSF103481">
    <property type="entry name" value="Multidrug resistance efflux transporter EmrE"/>
    <property type="match status" value="2"/>
</dbReference>
<comment type="similarity">
    <text evidence="2">Belongs to the EamA transporter family.</text>
</comment>
<evidence type="ECO:0000259" key="7">
    <source>
        <dbReference type="Pfam" id="PF00892"/>
    </source>
</evidence>
<keyword evidence="5 6" id="KW-0472">Membrane</keyword>
<comment type="subcellular location">
    <subcellularLocation>
        <location evidence="1">Membrane</location>
        <topology evidence="1">Multi-pass membrane protein</topology>
    </subcellularLocation>
</comment>
<keyword evidence="4 6" id="KW-1133">Transmembrane helix</keyword>
<feature type="transmembrane region" description="Helical" evidence="6">
    <location>
        <begin position="121"/>
        <end position="141"/>
    </location>
</feature>
<organism evidence="8 9">
    <name type="scientific">Crenobacter luteus</name>
    <dbReference type="NCBI Taxonomy" id="1452487"/>
    <lineage>
        <taxon>Bacteria</taxon>
        <taxon>Pseudomonadati</taxon>
        <taxon>Pseudomonadota</taxon>
        <taxon>Betaproteobacteria</taxon>
        <taxon>Neisseriales</taxon>
        <taxon>Neisseriaceae</taxon>
        <taxon>Crenobacter</taxon>
    </lineage>
</organism>
<evidence type="ECO:0000256" key="6">
    <source>
        <dbReference type="SAM" id="Phobius"/>
    </source>
</evidence>
<keyword evidence="3 6" id="KW-0812">Transmembrane</keyword>
<evidence type="ECO:0000313" key="8">
    <source>
        <dbReference type="EMBL" id="KZE33185.1"/>
    </source>
</evidence>
<feature type="domain" description="EamA" evidence="7">
    <location>
        <begin position="10"/>
        <end position="136"/>
    </location>
</feature>
<dbReference type="EMBL" id="LQQU01000016">
    <property type="protein sequence ID" value="KZE33185.1"/>
    <property type="molecule type" value="Genomic_DNA"/>
</dbReference>
<comment type="caution">
    <text evidence="8">The sequence shown here is derived from an EMBL/GenBank/DDBJ whole genome shotgun (WGS) entry which is preliminary data.</text>
</comment>
<dbReference type="PANTHER" id="PTHR32322">
    <property type="entry name" value="INNER MEMBRANE TRANSPORTER"/>
    <property type="match status" value="1"/>
</dbReference>
<accession>A0A165FGF5</accession>
<feature type="transmembrane region" description="Helical" evidence="6">
    <location>
        <begin position="147"/>
        <end position="165"/>
    </location>
</feature>
<dbReference type="RefSeq" id="WP_066611320.1">
    <property type="nucleotide sequence ID" value="NZ_LQQU01000016.1"/>
</dbReference>
<evidence type="ECO:0000256" key="4">
    <source>
        <dbReference type="ARBA" id="ARBA00022989"/>
    </source>
</evidence>
<protein>
    <submittedName>
        <fullName evidence="8">Transporter</fullName>
    </submittedName>
</protein>
<dbReference type="Pfam" id="PF00892">
    <property type="entry name" value="EamA"/>
    <property type="match status" value="2"/>
</dbReference>
<feature type="transmembrane region" description="Helical" evidence="6">
    <location>
        <begin position="177"/>
        <end position="198"/>
    </location>
</feature>
<dbReference type="Proteomes" id="UP000076625">
    <property type="component" value="Unassembled WGS sequence"/>
</dbReference>
<feature type="transmembrane region" description="Helical" evidence="6">
    <location>
        <begin position="69"/>
        <end position="89"/>
    </location>
</feature>
<dbReference type="InterPro" id="IPR050638">
    <property type="entry name" value="AA-Vitamin_Transporters"/>
</dbReference>
<dbReference type="OrthoDB" id="5430053at2"/>
<evidence type="ECO:0000256" key="1">
    <source>
        <dbReference type="ARBA" id="ARBA00004141"/>
    </source>
</evidence>
<dbReference type="GO" id="GO:0016020">
    <property type="term" value="C:membrane"/>
    <property type="evidence" value="ECO:0007669"/>
    <property type="project" value="UniProtKB-SubCell"/>
</dbReference>
<evidence type="ECO:0000256" key="2">
    <source>
        <dbReference type="ARBA" id="ARBA00007362"/>
    </source>
</evidence>
<keyword evidence="9" id="KW-1185">Reference proteome</keyword>
<proteinExistence type="inferred from homology"/>
<feature type="transmembrane region" description="Helical" evidence="6">
    <location>
        <begin position="37"/>
        <end position="57"/>
    </location>
</feature>
<dbReference type="AlphaFoldDB" id="A0A165FGF5"/>
<feature type="transmembrane region" description="Helical" evidence="6">
    <location>
        <begin position="210"/>
        <end position="233"/>
    </location>
</feature>
<evidence type="ECO:0000256" key="5">
    <source>
        <dbReference type="ARBA" id="ARBA00023136"/>
    </source>
</evidence>
<feature type="domain" description="EamA" evidence="7">
    <location>
        <begin position="148"/>
        <end position="282"/>
    </location>
</feature>
<sequence>MKRHLGSLGLLVGLWLVWSYAWSVSKLALPYIGPFDLAMYRTLFGVLGLGALLVATGRRLAPTPFWPTFWLGATQTAGFTALTNFALVSGGAGKVSVLAYTMPFWTLILARVFLDERLGRAQWASVALAFAGLMAIVEPWHLELARLAEWLAIAAGLVWASSAIIAKTLRRHHRVDVMALTFWQMFWGFWPLLAIALAMGEPPPSWGWELGAALLYLGPLANSLGWLIWMVLLGRLSAGATGLGALVVPALSVGIAALQFGEIPSAAESAGMALIALSLGLLCAVTLRRPKAG</sequence>
<gene>
    <name evidence="8" type="ORF">AVW16_09290</name>
</gene>
<reference evidence="9" key="1">
    <citation type="submission" date="2016-01" db="EMBL/GenBank/DDBJ databases">
        <title>Draft genome of Chromobacterium sp. F49.</title>
        <authorList>
            <person name="Hong K.W."/>
        </authorList>
    </citation>
    <scope>NUCLEOTIDE SEQUENCE [LARGE SCALE GENOMIC DNA]</scope>
    <source>
        <strain evidence="9">CN10</strain>
    </source>
</reference>
<dbReference type="InterPro" id="IPR037185">
    <property type="entry name" value="EmrE-like"/>
</dbReference>
<dbReference type="InterPro" id="IPR000620">
    <property type="entry name" value="EamA_dom"/>
</dbReference>
<feature type="transmembrane region" description="Helical" evidence="6">
    <location>
        <begin position="240"/>
        <end position="260"/>
    </location>
</feature>
<evidence type="ECO:0000256" key="3">
    <source>
        <dbReference type="ARBA" id="ARBA00022692"/>
    </source>
</evidence>